<evidence type="ECO:0000313" key="2">
    <source>
        <dbReference type="Proteomes" id="UP001177003"/>
    </source>
</evidence>
<sequence length="311" mass="34789">MAGSSETTLFTDQSTSVITLNVKPGHNLILDLTASCYNEALRPMIGCFHFSPLAQALTMEKSIPLIHLLKALSTTSYVPSNDAVNFEVDSQKIAITKAQFCRMLGIGGSEGLVDPDSISSVDLIHMFDQMGYNDDLTLLSKFKYCNLPPMWNDLFTFLCKRFSERVPSSDSASKLFTSIIYGLYHSINLDYICIIWAKHTQSNSSTTSNTKFSCAWFKSIIIKRSLVHYDVSFADDVVIAISILQTSTFMLYDPTKFSLIGSIPQVILAKVPQDNVIVNTYRKLPSSGPRLMTDEMRMKLEEANKLQKRAK</sequence>
<organism evidence="1 2">
    <name type="scientific">Lactuca saligna</name>
    <name type="common">Willowleaf lettuce</name>
    <dbReference type="NCBI Taxonomy" id="75948"/>
    <lineage>
        <taxon>Eukaryota</taxon>
        <taxon>Viridiplantae</taxon>
        <taxon>Streptophyta</taxon>
        <taxon>Embryophyta</taxon>
        <taxon>Tracheophyta</taxon>
        <taxon>Spermatophyta</taxon>
        <taxon>Magnoliopsida</taxon>
        <taxon>eudicotyledons</taxon>
        <taxon>Gunneridae</taxon>
        <taxon>Pentapetalae</taxon>
        <taxon>asterids</taxon>
        <taxon>campanulids</taxon>
        <taxon>Asterales</taxon>
        <taxon>Asteraceae</taxon>
        <taxon>Cichorioideae</taxon>
        <taxon>Cichorieae</taxon>
        <taxon>Lactucinae</taxon>
        <taxon>Lactuca</taxon>
    </lineage>
</organism>
<accession>A0AA35ZS18</accession>
<dbReference type="AlphaFoldDB" id="A0AA35ZS18"/>
<name>A0AA35ZS18_LACSI</name>
<evidence type="ECO:0000313" key="1">
    <source>
        <dbReference type="EMBL" id="CAI9297226.1"/>
    </source>
</evidence>
<keyword evidence="2" id="KW-1185">Reference proteome</keyword>
<dbReference type="Proteomes" id="UP001177003">
    <property type="component" value="Chromosome 8"/>
</dbReference>
<proteinExistence type="predicted"/>
<reference evidence="1" key="1">
    <citation type="submission" date="2023-04" db="EMBL/GenBank/DDBJ databases">
        <authorList>
            <person name="Vijverberg K."/>
            <person name="Xiong W."/>
            <person name="Schranz E."/>
        </authorList>
    </citation>
    <scope>NUCLEOTIDE SEQUENCE</scope>
</reference>
<protein>
    <submittedName>
        <fullName evidence="1">Uncharacterized protein</fullName>
    </submittedName>
</protein>
<dbReference type="EMBL" id="OX465084">
    <property type="protein sequence ID" value="CAI9297226.1"/>
    <property type="molecule type" value="Genomic_DNA"/>
</dbReference>
<gene>
    <name evidence="1" type="ORF">LSALG_LOCUS36054</name>
</gene>